<feature type="active site" description="Proton acceptor" evidence="5">
    <location>
        <position position="212"/>
    </location>
</feature>
<dbReference type="Gene3D" id="3.40.1090.10">
    <property type="entry name" value="Cytosolic phospholipase A2 catalytic domain"/>
    <property type="match status" value="2"/>
</dbReference>
<dbReference type="PATRIC" id="fig|86105.3.peg.1001"/>
<name>A0A0C1MZD5_9RICK</name>
<keyword evidence="5" id="KW-0442">Lipid degradation</keyword>
<feature type="repeat" description="ANK" evidence="4">
    <location>
        <begin position="531"/>
        <end position="563"/>
    </location>
</feature>
<evidence type="ECO:0000259" key="6">
    <source>
        <dbReference type="PROSITE" id="PS51635"/>
    </source>
</evidence>
<dbReference type="PROSITE" id="PS50088">
    <property type="entry name" value="ANK_REPEAT"/>
    <property type="match status" value="3"/>
</dbReference>
<dbReference type="SUPFAM" id="SSF52151">
    <property type="entry name" value="FabD/lysophospholipase-like"/>
    <property type="match status" value="1"/>
</dbReference>
<feature type="short sequence motif" description="GXSXG" evidence="5">
    <location>
        <begin position="58"/>
        <end position="62"/>
    </location>
</feature>
<dbReference type="EMBL" id="JSWE01000096">
    <property type="protein sequence ID" value="KIE05426.1"/>
    <property type="molecule type" value="Genomic_DNA"/>
</dbReference>
<dbReference type="CDD" id="cd07207">
    <property type="entry name" value="Pat_ExoU_VipD_like"/>
    <property type="match status" value="1"/>
</dbReference>
<dbReference type="GO" id="GO:0016042">
    <property type="term" value="P:lipid catabolic process"/>
    <property type="evidence" value="ECO:0007669"/>
    <property type="project" value="UniProtKB-UniRule"/>
</dbReference>
<dbReference type="STRING" id="86105.NF27_DT02000"/>
<proteinExistence type="predicted"/>
<dbReference type="EC" id="3.1.1.4" evidence="1"/>
<evidence type="ECO:0000256" key="3">
    <source>
        <dbReference type="ARBA" id="ARBA00023422"/>
    </source>
</evidence>
<feature type="repeat" description="ANK" evidence="4">
    <location>
        <begin position="598"/>
        <end position="630"/>
    </location>
</feature>
<feature type="short sequence motif" description="GXGXXG" evidence="5">
    <location>
        <begin position="29"/>
        <end position="34"/>
    </location>
</feature>
<feature type="short sequence motif" description="DGA/G" evidence="5">
    <location>
        <begin position="212"/>
        <end position="214"/>
    </location>
</feature>
<keyword evidence="2 5" id="KW-0443">Lipid metabolism</keyword>
<sequence length="661" mass="74574">MERSIDMQLSKEDIHLPNKYQYENLIFEGGGIKGFAYIGAIDVLGKENILAGVKRVAGTSAGAITALLLGLGYDIGDSRRELEKVFFESYNLGDTLLKWPLVLRRIRTQFGAESAEFFLEWAEGIVERKLGSKNATFKDAHKAILSQKAEVYKYMYFTGTNISTGYYEIFSHEHTPDMKIADAVRISMSIPLVFTAKRYAKPGSHIEDLYVDGGVVNNYPLHLFDERSQPNMKTLGFRVDPIEELAVLRDGAEPIRSEITGFISYAKALYGTTQNAVNNVTRRSDDKLRTVFIDITGVDTLSFKLSEETKEKLIRSGREATKGYLISRPDKLKTSNSRLERFDRKKIYEKACEIYCCEIGEDTAKIQYWFKNIDNLKTINKYVDRIKEHDRTIVSEIFTGAVDDKIKVVEITTAISSLKEIKKWDSSTKKASQDLKKITDLPLVKVESWKRQDYVELKAKKKPVSLELIEAVHAGNIGKTVDLLSSNISLDGVDKFGCAALHYAAEFGYYKIAETLLRNDPAPNINLRDNSGETALHRAALQGYTNIVRLLLTHNANIDVRSSYGATALHRAAYHGHKDVMAELIRFGSSINEADEIMQNTPLHWAVAHNHKEAAELLLKQGADTMLRNKEGKLASECAQSFEMKEIFRKFSKNEEISRAI</sequence>
<evidence type="ECO:0000313" key="7">
    <source>
        <dbReference type="EMBL" id="KIE05426.1"/>
    </source>
</evidence>
<reference evidence="7 8" key="1">
    <citation type="submission" date="2014-11" db="EMBL/GenBank/DDBJ databases">
        <title>A Rickettsiales Symbiont of Amoebae With Ancient Features.</title>
        <authorList>
            <person name="Schulz F."/>
            <person name="Martijn J."/>
            <person name="Wascher F."/>
            <person name="Kostanjsek R."/>
            <person name="Ettema T.J."/>
            <person name="Horn M."/>
        </authorList>
    </citation>
    <scope>NUCLEOTIDE SEQUENCE [LARGE SCALE GENOMIC DNA]</scope>
    <source>
        <strain evidence="7 8">UWC36</strain>
    </source>
</reference>
<dbReference type="InterPro" id="IPR052580">
    <property type="entry name" value="Lipid_Hydrolase"/>
</dbReference>
<keyword evidence="8" id="KW-1185">Reference proteome</keyword>
<dbReference type="InterPro" id="IPR016035">
    <property type="entry name" value="Acyl_Trfase/lysoPLipase"/>
</dbReference>
<dbReference type="Pfam" id="PF01734">
    <property type="entry name" value="Patatin"/>
    <property type="match status" value="1"/>
</dbReference>
<dbReference type="PROSITE" id="PS50297">
    <property type="entry name" value="ANK_REP_REGION"/>
    <property type="match status" value="3"/>
</dbReference>
<protein>
    <recommendedName>
        <fullName evidence="1">phospholipase A2</fullName>
        <ecNumber evidence="1">3.1.1.4</ecNumber>
    </recommendedName>
</protein>
<dbReference type="InterPro" id="IPR002110">
    <property type="entry name" value="Ankyrin_rpt"/>
</dbReference>
<feature type="repeat" description="ANK" evidence="4">
    <location>
        <begin position="564"/>
        <end position="596"/>
    </location>
</feature>
<keyword evidence="5" id="KW-0378">Hydrolase</keyword>
<dbReference type="AlphaFoldDB" id="A0A0C1MZD5"/>
<dbReference type="Proteomes" id="UP000031258">
    <property type="component" value="Unassembled WGS sequence"/>
</dbReference>
<dbReference type="GO" id="GO:0004623">
    <property type="term" value="F:phospholipase A2 activity"/>
    <property type="evidence" value="ECO:0007669"/>
    <property type="project" value="UniProtKB-EC"/>
</dbReference>
<gene>
    <name evidence="7" type="ORF">NF27_DT02000</name>
</gene>
<dbReference type="SUPFAM" id="SSF48403">
    <property type="entry name" value="Ankyrin repeat"/>
    <property type="match status" value="1"/>
</dbReference>
<evidence type="ECO:0000313" key="8">
    <source>
        <dbReference type="Proteomes" id="UP000031258"/>
    </source>
</evidence>
<accession>A0A0C1MZD5</accession>
<keyword evidence="4" id="KW-0040">ANK repeat</keyword>
<dbReference type="InterPro" id="IPR036770">
    <property type="entry name" value="Ankyrin_rpt-contain_sf"/>
</dbReference>
<dbReference type="PRINTS" id="PR01415">
    <property type="entry name" value="ANKYRIN"/>
</dbReference>
<feature type="active site" description="Nucleophile" evidence="5">
    <location>
        <position position="60"/>
    </location>
</feature>
<dbReference type="PROSITE" id="PS51635">
    <property type="entry name" value="PNPLA"/>
    <property type="match status" value="1"/>
</dbReference>
<evidence type="ECO:0000256" key="2">
    <source>
        <dbReference type="ARBA" id="ARBA00023098"/>
    </source>
</evidence>
<dbReference type="InterPro" id="IPR002641">
    <property type="entry name" value="PNPLA_dom"/>
</dbReference>
<organism evidence="7 8">
    <name type="scientific">Candidatus Jidaibacter acanthamoebae</name>
    <dbReference type="NCBI Taxonomy" id="86105"/>
    <lineage>
        <taxon>Bacteria</taxon>
        <taxon>Pseudomonadati</taxon>
        <taxon>Pseudomonadota</taxon>
        <taxon>Alphaproteobacteria</taxon>
        <taxon>Rickettsiales</taxon>
        <taxon>Candidatus Midichloriaceae</taxon>
        <taxon>Candidatus Jidaibacter</taxon>
    </lineage>
</organism>
<dbReference type="PANTHER" id="PTHR46394">
    <property type="entry name" value="ANNEXIN"/>
    <property type="match status" value="1"/>
</dbReference>
<evidence type="ECO:0000256" key="5">
    <source>
        <dbReference type="PROSITE-ProRule" id="PRU01161"/>
    </source>
</evidence>
<dbReference type="Gene3D" id="1.25.40.20">
    <property type="entry name" value="Ankyrin repeat-containing domain"/>
    <property type="match status" value="2"/>
</dbReference>
<comment type="caution">
    <text evidence="7">The sequence shown here is derived from an EMBL/GenBank/DDBJ whole genome shotgun (WGS) entry which is preliminary data.</text>
</comment>
<evidence type="ECO:0000256" key="4">
    <source>
        <dbReference type="PROSITE-ProRule" id="PRU00023"/>
    </source>
</evidence>
<dbReference type="Pfam" id="PF12796">
    <property type="entry name" value="Ank_2"/>
    <property type="match status" value="1"/>
</dbReference>
<dbReference type="SMART" id="SM00248">
    <property type="entry name" value="ANK"/>
    <property type="match status" value="4"/>
</dbReference>
<feature type="domain" description="PNPLA" evidence="6">
    <location>
        <begin position="25"/>
        <end position="225"/>
    </location>
</feature>
<dbReference type="Pfam" id="PF13637">
    <property type="entry name" value="Ank_4"/>
    <property type="match status" value="1"/>
</dbReference>
<evidence type="ECO:0000256" key="1">
    <source>
        <dbReference type="ARBA" id="ARBA00013278"/>
    </source>
</evidence>
<dbReference type="PANTHER" id="PTHR46394:SF1">
    <property type="entry name" value="PNPLA DOMAIN-CONTAINING PROTEIN"/>
    <property type="match status" value="1"/>
</dbReference>
<comment type="catalytic activity">
    <reaction evidence="3">
        <text>a 1,2-diacyl-sn-glycero-3-phosphocholine + H2O = a 1-acyl-sn-glycero-3-phosphocholine + a fatty acid + H(+)</text>
        <dbReference type="Rhea" id="RHEA:15801"/>
        <dbReference type="ChEBI" id="CHEBI:15377"/>
        <dbReference type="ChEBI" id="CHEBI:15378"/>
        <dbReference type="ChEBI" id="CHEBI:28868"/>
        <dbReference type="ChEBI" id="CHEBI:57643"/>
        <dbReference type="ChEBI" id="CHEBI:58168"/>
        <dbReference type="EC" id="3.1.1.4"/>
    </reaction>
    <physiologicalReaction direction="left-to-right" evidence="3">
        <dbReference type="Rhea" id="RHEA:15802"/>
    </physiologicalReaction>
</comment>